<evidence type="ECO:0000256" key="4">
    <source>
        <dbReference type="ARBA" id="ARBA00022989"/>
    </source>
</evidence>
<organism evidence="7 8">
    <name type="scientific">Nonomuraea maheshkhaliensis</name>
    <dbReference type="NCBI Taxonomy" id="419590"/>
    <lineage>
        <taxon>Bacteria</taxon>
        <taxon>Bacillati</taxon>
        <taxon>Actinomycetota</taxon>
        <taxon>Actinomycetes</taxon>
        <taxon>Streptosporangiales</taxon>
        <taxon>Streptosporangiaceae</taxon>
        <taxon>Nonomuraea</taxon>
    </lineage>
</organism>
<dbReference type="Pfam" id="PF00375">
    <property type="entry name" value="SDF"/>
    <property type="match status" value="1"/>
</dbReference>
<feature type="region of interest" description="Disordered" evidence="6">
    <location>
        <begin position="1"/>
        <end position="22"/>
    </location>
</feature>
<keyword evidence="5" id="KW-0472">Membrane</keyword>
<name>A0ABN2F7Q7_9ACTN</name>
<feature type="compositionally biased region" description="Low complexity" evidence="6">
    <location>
        <begin position="10"/>
        <end position="21"/>
    </location>
</feature>
<dbReference type="EMBL" id="BAAAMU010000018">
    <property type="protein sequence ID" value="GAA1631727.1"/>
    <property type="molecule type" value="Genomic_DNA"/>
</dbReference>
<dbReference type="InterPro" id="IPR001991">
    <property type="entry name" value="Na-dicarboxylate_symporter"/>
</dbReference>
<evidence type="ECO:0000256" key="1">
    <source>
        <dbReference type="ARBA" id="ARBA00004141"/>
    </source>
</evidence>
<proteinExistence type="predicted"/>
<dbReference type="RefSeq" id="WP_346105235.1">
    <property type="nucleotide sequence ID" value="NZ_BAAAMU010000018.1"/>
</dbReference>
<evidence type="ECO:0000256" key="6">
    <source>
        <dbReference type="SAM" id="MobiDB-lite"/>
    </source>
</evidence>
<accession>A0ABN2F7Q7</accession>
<keyword evidence="2" id="KW-0813">Transport</keyword>
<evidence type="ECO:0000313" key="8">
    <source>
        <dbReference type="Proteomes" id="UP001500064"/>
    </source>
</evidence>
<evidence type="ECO:0008006" key="9">
    <source>
        <dbReference type="Google" id="ProtNLM"/>
    </source>
</evidence>
<dbReference type="SUPFAM" id="SSF118215">
    <property type="entry name" value="Proton glutamate symport protein"/>
    <property type="match status" value="1"/>
</dbReference>
<keyword evidence="3" id="KW-0812">Transmembrane</keyword>
<keyword evidence="4" id="KW-1133">Transmembrane helix</keyword>
<gene>
    <name evidence="7" type="ORF">GCM10009733_030780</name>
</gene>
<dbReference type="InterPro" id="IPR036458">
    <property type="entry name" value="Na:dicarbo_symporter_sf"/>
</dbReference>
<dbReference type="Proteomes" id="UP001500064">
    <property type="component" value="Unassembled WGS sequence"/>
</dbReference>
<evidence type="ECO:0000313" key="7">
    <source>
        <dbReference type="EMBL" id="GAA1631727.1"/>
    </source>
</evidence>
<evidence type="ECO:0000256" key="5">
    <source>
        <dbReference type="ARBA" id="ARBA00023136"/>
    </source>
</evidence>
<evidence type="ECO:0000256" key="3">
    <source>
        <dbReference type="ARBA" id="ARBA00022692"/>
    </source>
</evidence>
<sequence>MYATCPPGPASAATSAQSLSAGSGGADFLAGIVPTSIVTAFTELDVLQIVFLGVVLGAAAIAPGDKAEPFLAFSRSVLDLVQKALWWSSAWPPSAPPA</sequence>
<reference evidence="7 8" key="1">
    <citation type="journal article" date="2019" name="Int. J. Syst. Evol. Microbiol.">
        <title>The Global Catalogue of Microorganisms (GCM) 10K type strain sequencing project: providing services to taxonomists for standard genome sequencing and annotation.</title>
        <authorList>
            <consortium name="The Broad Institute Genomics Platform"/>
            <consortium name="The Broad Institute Genome Sequencing Center for Infectious Disease"/>
            <person name="Wu L."/>
            <person name="Ma J."/>
        </authorList>
    </citation>
    <scope>NUCLEOTIDE SEQUENCE [LARGE SCALE GENOMIC DNA]</scope>
    <source>
        <strain evidence="7 8">JCM 13929</strain>
    </source>
</reference>
<comment type="caution">
    <text evidence="7">The sequence shown here is derived from an EMBL/GenBank/DDBJ whole genome shotgun (WGS) entry which is preliminary data.</text>
</comment>
<dbReference type="Gene3D" id="1.10.3860.10">
    <property type="entry name" value="Sodium:dicarboxylate symporter"/>
    <property type="match status" value="1"/>
</dbReference>
<keyword evidence="8" id="KW-1185">Reference proteome</keyword>
<comment type="subcellular location">
    <subcellularLocation>
        <location evidence="1">Membrane</location>
        <topology evidence="1">Multi-pass membrane protein</topology>
    </subcellularLocation>
</comment>
<evidence type="ECO:0000256" key="2">
    <source>
        <dbReference type="ARBA" id="ARBA00022448"/>
    </source>
</evidence>
<protein>
    <recommendedName>
        <fullName evidence="9">Cation/H+ exchanger domain-containing protein</fullName>
    </recommendedName>
</protein>